<keyword evidence="10" id="KW-1185">Reference proteome</keyword>
<evidence type="ECO:0000256" key="6">
    <source>
        <dbReference type="PROSITE-ProRule" id="PRU00239"/>
    </source>
</evidence>
<reference evidence="9 10" key="1">
    <citation type="submission" date="2024-03" db="EMBL/GenBank/DDBJ databases">
        <title>The genome assembly and annotation of the cricket Gryllus longicercus Weissman &amp; Gray.</title>
        <authorList>
            <person name="Szrajer S."/>
            <person name="Gray D."/>
            <person name="Ylla G."/>
        </authorList>
    </citation>
    <scope>NUCLEOTIDE SEQUENCE [LARGE SCALE GENOMIC DNA]</scope>
    <source>
        <strain evidence="9">DAG 2021-001</strain>
        <tissue evidence="9">Whole body minus gut</tissue>
    </source>
</reference>
<keyword evidence="2 6" id="KW-0645">Protease</keyword>
<gene>
    <name evidence="9" type="ORF">R5R35_008079</name>
</gene>
<comment type="similarity">
    <text evidence="1">Belongs to the peptidase C2 family.</text>
</comment>
<dbReference type="PROSITE" id="PS00139">
    <property type="entry name" value="THIOL_PROTEASE_CYS"/>
    <property type="match status" value="1"/>
</dbReference>
<feature type="active site" evidence="5 6">
    <location>
        <position position="85"/>
    </location>
</feature>
<dbReference type="Gene3D" id="2.60.120.380">
    <property type="match status" value="1"/>
</dbReference>
<dbReference type="InterPro" id="IPR022683">
    <property type="entry name" value="Calpain_III"/>
</dbReference>
<dbReference type="Pfam" id="PF00648">
    <property type="entry name" value="Peptidase_C2"/>
    <property type="match status" value="1"/>
</dbReference>
<dbReference type="EMBL" id="JAZDUA010000411">
    <property type="protein sequence ID" value="KAK7792939.1"/>
    <property type="molecule type" value="Genomic_DNA"/>
</dbReference>
<dbReference type="PANTHER" id="PTHR10183:SF30">
    <property type="entry name" value="CALPAIN-10"/>
    <property type="match status" value="1"/>
</dbReference>
<feature type="domain" description="Calpain catalytic" evidence="8">
    <location>
        <begin position="33"/>
        <end position="322"/>
    </location>
</feature>
<feature type="active site" evidence="5 6">
    <location>
        <position position="265"/>
    </location>
</feature>
<dbReference type="InterPro" id="IPR000169">
    <property type="entry name" value="Pept_cys_AS"/>
</dbReference>
<dbReference type="PANTHER" id="PTHR10183">
    <property type="entry name" value="CALPAIN"/>
    <property type="match status" value="1"/>
</dbReference>
<dbReference type="SMART" id="SM00720">
    <property type="entry name" value="calpain_III"/>
    <property type="match status" value="1"/>
</dbReference>
<dbReference type="PROSITE" id="PS50203">
    <property type="entry name" value="CALPAIN_CAT"/>
    <property type="match status" value="1"/>
</dbReference>
<evidence type="ECO:0000313" key="10">
    <source>
        <dbReference type="Proteomes" id="UP001378592"/>
    </source>
</evidence>
<dbReference type="Gene3D" id="3.90.70.10">
    <property type="entry name" value="Cysteine proteinases"/>
    <property type="match status" value="1"/>
</dbReference>
<evidence type="ECO:0000259" key="8">
    <source>
        <dbReference type="PROSITE" id="PS50203"/>
    </source>
</evidence>
<feature type="active site" evidence="5 6">
    <location>
        <position position="239"/>
    </location>
</feature>
<dbReference type="Proteomes" id="UP001378592">
    <property type="component" value="Unassembled WGS sequence"/>
</dbReference>
<dbReference type="GO" id="GO:0004198">
    <property type="term" value="F:calcium-dependent cysteine-type endopeptidase activity"/>
    <property type="evidence" value="ECO:0007669"/>
    <property type="project" value="InterPro"/>
</dbReference>
<feature type="region of interest" description="Disordered" evidence="7">
    <location>
        <begin position="486"/>
        <end position="507"/>
    </location>
</feature>
<evidence type="ECO:0000256" key="5">
    <source>
        <dbReference type="PIRSR" id="PIRSR622684-1"/>
    </source>
</evidence>
<dbReference type="InterPro" id="IPR038765">
    <property type="entry name" value="Papain-like_cys_pep_sf"/>
</dbReference>
<keyword evidence="4 6" id="KW-0788">Thiol protease</keyword>
<evidence type="ECO:0000256" key="7">
    <source>
        <dbReference type="SAM" id="MobiDB-lite"/>
    </source>
</evidence>
<evidence type="ECO:0000256" key="1">
    <source>
        <dbReference type="ARBA" id="ARBA00007623"/>
    </source>
</evidence>
<protein>
    <recommendedName>
        <fullName evidence="8">Calpain catalytic domain-containing protein</fullName>
    </recommendedName>
</protein>
<dbReference type="InterPro" id="IPR001300">
    <property type="entry name" value="Peptidase_C2_calpain_cat"/>
</dbReference>
<dbReference type="AlphaFoldDB" id="A0AAN9Z2S3"/>
<sequence>MAPKETASPAVQKAGCCECACSCGKRSQEPPALFVDDDFPARWHVLCHHAAAAAWLRPHELCAEPRLVKDGCSRFAVQQGYIGDCWFMAACAAVAECDRILQQVIPEGQVLFGPGYDGSVRFRLWHLGEWVEVRVDDRLPVDAHGVPVYARCQHKDEFWLPLLEKAFAKFHKHFGVIEGGWLSEGLINLTGYSMQVLKMEHWNVWNTDENFLRLKHAFDNGHLIVCAKYKSGPGLPAPHAYTVTKVYQRDPHKGEDVLQLIRVRNPWGSHDKWNGGPWKDGDERWAKLSKEEKEIIEYNPQDNGEFWMSMEDFKNNFEEVVIGTQQPVGAEEMKVVGQITGCWSKDQEVGGDHTEIETFAKNPQFSLVSLGCDDTEAGHVENPMEGMEAIVELVRGHRRKNSEDWMNIAFYVFEGSGEQRLSAEQLRALERVEGSTKLMREVAVSARLRLRPGRRYVVIPATEHAGQEGTFLLRVFSRCARVRLSQLPPAPTPAPTPAPAPQPTAAT</sequence>
<dbReference type="CDD" id="cd00044">
    <property type="entry name" value="CysPc"/>
    <property type="match status" value="1"/>
</dbReference>
<dbReference type="PRINTS" id="PR00704">
    <property type="entry name" value="CALPAIN"/>
</dbReference>
<dbReference type="InterPro" id="IPR022684">
    <property type="entry name" value="Calpain_cysteine_protease"/>
</dbReference>
<evidence type="ECO:0000256" key="4">
    <source>
        <dbReference type="ARBA" id="ARBA00022807"/>
    </source>
</evidence>
<dbReference type="GO" id="GO:0006508">
    <property type="term" value="P:proteolysis"/>
    <property type="evidence" value="ECO:0007669"/>
    <property type="project" value="UniProtKB-KW"/>
</dbReference>
<name>A0AAN9Z2S3_9ORTH</name>
<comment type="caution">
    <text evidence="9">The sequence shown here is derived from an EMBL/GenBank/DDBJ whole genome shotgun (WGS) entry which is preliminary data.</text>
</comment>
<organism evidence="9 10">
    <name type="scientific">Gryllus longicercus</name>
    <dbReference type="NCBI Taxonomy" id="2509291"/>
    <lineage>
        <taxon>Eukaryota</taxon>
        <taxon>Metazoa</taxon>
        <taxon>Ecdysozoa</taxon>
        <taxon>Arthropoda</taxon>
        <taxon>Hexapoda</taxon>
        <taxon>Insecta</taxon>
        <taxon>Pterygota</taxon>
        <taxon>Neoptera</taxon>
        <taxon>Polyneoptera</taxon>
        <taxon>Orthoptera</taxon>
        <taxon>Ensifera</taxon>
        <taxon>Gryllidea</taxon>
        <taxon>Grylloidea</taxon>
        <taxon>Gryllidae</taxon>
        <taxon>Gryllinae</taxon>
        <taxon>Gryllus</taxon>
    </lineage>
</organism>
<dbReference type="SUPFAM" id="SSF54001">
    <property type="entry name" value="Cysteine proteinases"/>
    <property type="match status" value="1"/>
</dbReference>
<accession>A0AAN9Z2S3</accession>
<evidence type="ECO:0000256" key="2">
    <source>
        <dbReference type="ARBA" id="ARBA00022670"/>
    </source>
</evidence>
<dbReference type="GO" id="GO:0005737">
    <property type="term" value="C:cytoplasm"/>
    <property type="evidence" value="ECO:0007669"/>
    <property type="project" value="TreeGrafter"/>
</dbReference>
<evidence type="ECO:0000313" key="9">
    <source>
        <dbReference type="EMBL" id="KAK7792939.1"/>
    </source>
</evidence>
<dbReference type="InterPro" id="IPR022682">
    <property type="entry name" value="Calpain_domain_III"/>
</dbReference>
<dbReference type="Pfam" id="PF01067">
    <property type="entry name" value="Calpain_III"/>
    <property type="match status" value="1"/>
</dbReference>
<dbReference type="SMART" id="SM00230">
    <property type="entry name" value="CysPc"/>
    <property type="match status" value="1"/>
</dbReference>
<feature type="compositionally biased region" description="Pro residues" evidence="7">
    <location>
        <begin position="488"/>
        <end position="507"/>
    </location>
</feature>
<dbReference type="SUPFAM" id="SSF49758">
    <property type="entry name" value="Calpain large subunit, middle domain (domain III)"/>
    <property type="match status" value="1"/>
</dbReference>
<keyword evidence="3 6" id="KW-0378">Hydrolase</keyword>
<evidence type="ECO:0000256" key="3">
    <source>
        <dbReference type="ARBA" id="ARBA00022801"/>
    </source>
</evidence>
<proteinExistence type="inferred from homology"/>
<dbReference type="InterPro" id="IPR036213">
    <property type="entry name" value="Calpain_III_sf"/>
</dbReference>